<evidence type="ECO:0000313" key="2">
    <source>
        <dbReference type="Proteomes" id="UP000516260"/>
    </source>
</evidence>
<evidence type="ECO:0000313" key="1">
    <source>
        <dbReference type="EMBL" id="TNN00052.1"/>
    </source>
</evidence>
<dbReference type="EMBL" id="SWLE01000005">
    <property type="protein sequence ID" value="TNN00052.1"/>
    <property type="molecule type" value="Genomic_DNA"/>
</dbReference>
<sequence length="98" mass="11385">MDQELTEEELQDLKVFSKLSLHVPEKTVRKIVLNTAGAIEPALHVLKEKLQKKLEHDGDHTTILQMKVNRLEHLVHLKDMRIQDLTQHLETYKTKGKA</sequence>
<accession>A0A4Z2C769</accession>
<dbReference type="AlphaFoldDB" id="A0A4Z2C769"/>
<gene>
    <name evidence="1" type="ORF">fugu_013084</name>
</gene>
<reference evidence="1 2" key="1">
    <citation type="submission" date="2019-04" db="EMBL/GenBank/DDBJ databases">
        <title>The sequence and de novo assembly of Takifugu bimaculatus genome using PacBio and Hi-C technologies.</title>
        <authorList>
            <person name="Xu P."/>
            <person name="Liu B."/>
            <person name="Zhou Z."/>
        </authorList>
    </citation>
    <scope>NUCLEOTIDE SEQUENCE [LARGE SCALE GENOMIC DNA]</scope>
    <source>
        <strain evidence="1">TB-2018</strain>
        <tissue evidence="1">Muscle</tissue>
    </source>
</reference>
<name>A0A4Z2C769_9TELE</name>
<organism evidence="1 2">
    <name type="scientific">Takifugu bimaculatus</name>
    <dbReference type="NCBI Taxonomy" id="433685"/>
    <lineage>
        <taxon>Eukaryota</taxon>
        <taxon>Metazoa</taxon>
        <taxon>Chordata</taxon>
        <taxon>Craniata</taxon>
        <taxon>Vertebrata</taxon>
        <taxon>Euteleostomi</taxon>
        <taxon>Actinopterygii</taxon>
        <taxon>Neopterygii</taxon>
        <taxon>Teleostei</taxon>
        <taxon>Neoteleostei</taxon>
        <taxon>Acanthomorphata</taxon>
        <taxon>Eupercaria</taxon>
        <taxon>Tetraodontiformes</taxon>
        <taxon>Tetradontoidea</taxon>
        <taxon>Tetraodontidae</taxon>
        <taxon>Takifugu</taxon>
    </lineage>
</organism>
<dbReference type="InterPro" id="IPR036872">
    <property type="entry name" value="CH_dom_sf"/>
</dbReference>
<dbReference type="Gene3D" id="1.10.418.10">
    <property type="entry name" value="Calponin-like domain"/>
    <property type="match status" value="1"/>
</dbReference>
<dbReference type="Proteomes" id="UP000516260">
    <property type="component" value="Chromosome 13"/>
</dbReference>
<keyword evidence="2" id="KW-1185">Reference proteome</keyword>
<proteinExistence type="predicted"/>
<comment type="caution">
    <text evidence="1">The sequence shown here is derived from an EMBL/GenBank/DDBJ whole genome shotgun (WGS) entry which is preliminary data.</text>
</comment>
<protein>
    <submittedName>
        <fullName evidence="1">Uncharacterized protein</fullName>
    </submittedName>
</protein>